<evidence type="ECO:0000313" key="10">
    <source>
        <dbReference type="Proteomes" id="UP000249260"/>
    </source>
</evidence>
<dbReference type="GO" id="GO:0006352">
    <property type="term" value="P:DNA-templated transcription initiation"/>
    <property type="evidence" value="ECO:0007669"/>
    <property type="project" value="InterPro"/>
</dbReference>
<sequence length="233" mass="26587">MPGLFAAVALFIKQLSLLISYVKNNAFPQPLQEEEEAKHIQLMASGDQKSRNILIEHNLRLVAHVVKKFDNTKEDTEDLISIGTIGLIKAIESYSPDKGTKLATFAARCIENEILMHFRSKKKSSKDISLHDPIGTDKEGNEISLIDILGTDQDEVVEKVQLSIEKSKIYRNLDILDEREREVVVARFGLETGGEERTQREIAKELGISRSYVSRIEKRALMKLYHEFYKTKR</sequence>
<evidence type="ECO:0000313" key="9">
    <source>
        <dbReference type="EMBL" id="RAP76806.1"/>
    </source>
</evidence>
<keyword evidence="10" id="KW-1185">Reference proteome</keyword>
<dbReference type="Pfam" id="PF04545">
    <property type="entry name" value="Sigma70_r4"/>
    <property type="match status" value="1"/>
</dbReference>
<dbReference type="GO" id="GO:0016987">
    <property type="term" value="F:sigma factor activity"/>
    <property type="evidence" value="ECO:0007669"/>
    <property type="project" value="UniProtKB-KW"/>
</dbReference>
<dbReference type="CDD" id="cd06171">
    <property type="entry name" value="Sigma70_r4"/>
    <property type="match status" value="1"/>
</dbReference>
<dbReference type="InterPro" id="IPR007627">
    <property type="entry name" value="RNA_pol_sigma70_r2"/>
</dbReference>
<dbReference type="PROSITE" id="PS00716">
    <property type="entry name" value="SIGMA70_2"/>
    <property type="match status" value="1"/>
</dbReference>
<dbReference type="NCBIfam" id="TIGR02937">
    <property type="entry name" value="sigma70-ECF"/>
    <property type="match status" value="1"/>
</dbReference>
<dbReference type="EMBL" id="QLUW01000002">
    <property type="protein sequence ID" value="RAP76806.1"/>
    <property type="molecule type" value="Genomic_DNA"/>
</dbReference>
<dbReference type="AlphaFoldDB" id="A0A328U9U5"/>
<keyword evidence="4 7" id="KW-0731">Sigma factor</keyword>
<dbReference type="FunFam" id="1.10.10.10:FF:000197">
    <property type="entry name" value="RNA polymerase sigma factor"/>
    <property type="match status" value="1"/>
</dbReference>
<dbReference type="PROSITE" id="PS50943">
    <property type="entry name" value="HTH_CROC1"/>
    <property type="match status" value="1"/>
</dbReference>
<evidence type="ECO:0000256" key="2">
    <source>
        <dbReference type="ARBA" id="ARBA00022969"/>
    </source>
</evidence>
<dbReference type="SUPFAM" id="SSF88946">
    <property type="entry name" value="Sigma2 domain of RNA polymerase sigma factors"/>
    <property type="match status" value="1"/>
</dbReference>
<dbReference type="InterPro" id="IPR000943">
    <property type="entry name" value="RNA_pol_sigma70"/>
</dbReference>
<dbReference type="InterPro" id="IPR001387">
    <property type="entry name" value="Cro/C1-type_HTH"/>
</dbReference>
<evidence type="ECO:0000256" key="7">
    <source>
        <dbReference type="RuleBase" id="RU362124"/>
    </source>
</evidence>
<dbReference type="PIRSF" id="PIRSF000770">
    <property type="entry name" value="RNA_pol_sigma-SigE/K"/>
    <property type="match status" value="1"/>
</dbReference>
<dbReference type="InterPro" id="IPR014284">
    <property type="entry name" value="RNA_pol_sigma-70_dom"/>
</dbReference>
<dbReference type="PANTHER" id="PTHR30376">
    <property type="entry name" value="SIGMA FACTOR RPOH HEAT SHOCK RELATED"/>
    <property type="match status" value="1"/>
</dbReference>
<feature type="domain" description="HTH cro/C1-type" evidence="8">
    <location>
        <begin position="198"/>
        <end position="218"/>
    </location>
</feature>
<reference evidence="9 10" key="1">
    <citation type="submission" date="2018-06" db="EMBL/GenBank/DDBJ databases">
        <title>Paenibacillus montanisoli sp. nov., isolated from mountain area soil.</title>
        <authorList>
            <person name="Wu M."/>
        </authorList>
    </citation>
    <scope>NUCLEOTIDE SEQUENCE [LARGE SCALE GENOMIC DNA]</scope>
    <source>
        <strain evidence="9 10">RA17</strain>
    </source>
</reference>
<dbReference type="GO" id="GO:0003677">
    <property type="term" value="F:DNA binding"/>
    <property type="evidence" value="ECO:0007669"/>
    <property type="project" value="UniProtKB-KW"/>
</dbReference>
<dbReference type="InterPro" id="IPR013325">
    <property type="entry name" value="RNA_pol_sigma_r2"/>
</dbReference>
<dbReference type="PANTHER" id="PTHR30376:SF3">
    <property type="entry name" value="RNA POLYMERASE SIGMA FACTOR RPOH"/>
    <property type="match status" value="1"/>
</dbReference>
<dbReference type="RefSeq" id="WP_112883020.1">
    <property type="nucleotide sequence ID" value="NZ_QLUW01000002.1"/>
</dbReference>
<dbReference type="Proteomes" id="UP000249260">
    <property type="component" value="Unassembled WGS sequence"/>
</dbReference>
<dbReference type="Gene3D" id="1.20.120.1810">
    <property type="match status" value="1"/>
</dbReference>
<comment type="caution">
    <text evidence="9">The sequence shown here is derived from an EMBL/GenBank/DDBJ whole genome shotgun (WGS) entry which is preliminary data.</text>
</comment>
<dbReference type="PROSITE" id="PS00715">
    <property type="entry name" value="SIGMA70_1"/>
    <property type="match status" value="1"/>
</dbReference>
<proteinExistence type="inferred from homology"/>
<dbReference type="Gene3D" id="1.10.10.10">
    <property type="entry name" value="Winged helix-like DNA-binding domain superfamily/Winged helix DNA-binding domain"/>
    <property type="match status" value="1"/>
</dbReference>
<keyword evidence="5 7" id="KW-0238">DNA-binding</keyword>
<dbReference type="NCBIfam" id="NF004471">
    <property type="entry name" value="PRK05803.1"/>
    <property type="match status" value="1"/>
</dbReference>
<comment type="similarity">
    <text evidence="1 7">Belongs to the sigma-70 factor family.</text>
</comment>
<evidence type="ECO:0000256" key="6">
    <source>
        <dbReference type="ARBA" id="ARBA00023163"/>
    </source>
</evidence>
<name>A0A328U9U5_9BACL</name>
<comment type="function">
    <text evidence="7">Sigma factors are initiation factors that promote the attachment of RNA polymerase to specific initiation sites and are then released.</text>
</comment>
<dbReference type="InterPro" id="IPR050813">
    <property type="entry name" value="Sigma-70_Factor"/>
</dbReference>
<dbReference type="PRINTS" id="PR00046">
    <property type="entry name" value="SIGMA70FCT"/>
</dbReference>
<gene>
    <name evidence="9" type="primary">sigK</name>
    <name evidence="9" type="ORF">DL346_15830</name>
</gene>
<dbReference type="GO" id="GO:0030435">
    <property type="term" value="P:sporulation resulting in formation of a cellular spore"/>
    <property type="evidence" value="ECO:0007669"/>
    <property type="project" value="UniProtKB-KW"/>
</dbReference>
<dbReference type="InterPro" id="IPR013324">
    <property type="entry name" value="RNA_pol_sigma_r3/r4-like"/>
</dbReference>
<evidence type="ECO:0000256" key="1">
    <source>
        <dbReference type="ARBA" id="ARBA00007788"/>
    </source>
</evidence>
<dbReference type="FunFam" id="1.20.120.1810:FF:000003">
    <property type="entry name" value="RNA polymerase sigma factor"/>
    <property type="match status" value="1"/>
</dbReference>
<keyword evidence="2" id="KW-0749">Sporulation</keyword>
<dbReference type="SUPFAM" id="SSF88659">
    <property type="entry name" value="Sigma3 and sigma4 domains of RNA polymerase sigma factors"/>
    <property type="match status" value="1"/>
</dbReference>
<evidence type="ECO:0000259" key="8">
    <source>
        <dbReference type="PROSITE" id="PS50943"/>
    </source>
</evidence>
<protein>
    <recommendedName>
        <fullName evidence="7">RNA polymerase sigma factor</fullName>
    </recommendedName>
</protein>
<evidence type="ECO:0000256" key="4">
    <source>
        <dbReference type="ARBA" id="ARBA00023082"/>
    </source>
</evidence>
<dbReference type="Pfam" id="PF04542">
    <property type="entry name" value="Sigma70_r2"/>
    <property type="match status" value="1"/>
</dbReference>
<keyword evidence="6 7" id="KW-0804">Transcription</keyword>
<keyword evidence="3 7" id="KW-0805">Transcription regulation</keyword>
<dbReference type="NCBIfam" id="TIGR02846">
    <property type="entry name" value="spore_sigmaK"/>
    <property type="match status" value="1"/>
</dbReference>
<dbReference type="InterPro" id="IPR036388">
    <property type="entry name" value="WH-like_DNA-bd_sf"/>
</dbReference>
<dbReference type="OrthoDB" id="9809557at2"/>
<evidence type="ECO:0000256" key="3">
    <source>
        <dbReference type="ARBA" id="ARBA00023015"/>
    </source>
</evidence>
<organism evidence="9 10">
    <name type="scientific">Paenibacillus montanisoli</name>
    <dbReference type="NCBI Taxonomy" id="2081970"/>
    <lineage>
        <taxon>Bacteria</taxon>
        <taxon>Bacillati</taxon>
        <taxon>Bacillota</taxon>
        <taxon>Bacilli</taxon>
        <taxon>Bacillales</taxon>
        <taxon>Paenibacillaceae</taxon>
        <taxon>Paenibacillus</taxon>
    </lineage>
</organism>
<dbReference type="InterPro" id="IPR014209">
    <property type="entry name" value="RNA_pol_sigma-K"/>
</dbReference>
<evidence type="ECO:0000256" key="5">
    <source>
        <dbReference type="ARBA" id="ARBA00023125"/>
    </source>
</evidence>
<accession>A0A328U9U5</accession>
<dbReference type="InterPro" id="IPR007630">
    <property type="entry name" value="RNA_pol_sigma70_r4"/>
</dbReference>